<dbReference type="PANTHER" id="PTHR33164">
    <property type="entry name" value="TRANSCRIPTIONAL REGULATOR, MARR FAMILY"/>
    <property type="match status" value="1"/>
</dbReference>
<keyword evidence="2" id="KW-0238">DNA-binding</keyword>
<name>A0A645CXX1_9ZZZZ</name>
<dbReference type="InterPro" id="IPR023187">
    <property type="entry name" value="Tscrpt_reg_MarR-type_CS"/>
</dbReference>
<dbReference type="InterPro" id="IPR036390">
    <property type="entry name" value="WH_DNA-bd_sf"/>
</dbReference>
<dbReference type="PANTHER" id="PTHR33164:SF104">
    <property type="entry name" value="TRANSCRIPTIONAL REGULATORY PROTEIN"/>
    <property type="match status" value="1"/>
</dbReference>
<dbReference type="InterPro" id="IPR036388">
    <property type="entry name" value="WH-like_DNA-bd_sf"/>
</dbReference>
<evidence type="ECO:0000256" key="1">
    <source>
        <dbReference type="ARBA" id="ARBA00023015"/>
    </source>
</evidence>
<sequence>MQDEVDRLIADWSRERPDLDLAPMQVLSRVTRVAKQLDHSRSAAFAQHAIVSWEFDVLAALRRSGEPYQLSPGRLLQETMVTSGTMTNRVDRLAARGLVRRGPDPHDGRGVVVTLTRAGLETVDGALVDLLAAERRILAVLPGDDAAQLADLLRTLAGELEHPAPTGG</sequence>
<proteinExistence type="predicted"/>
<dbReference type="PROSITE" id="PS50995">
    <property type="entry name" value="HTH_MARR_2"/>
    <property type="match status" value="1"/>
</dbReference>
<keyword evidence="3" id="KW-0804">Transcription</keyword>
<evidence type="ECO:0000313" key="5">
    <source>
        <dbReference type="EMBL" id="MPM81713.1"/>
    </source>
</evidence>
<dbReference type="Pfam" id="PF12802">
    <property type="entry name" value="MarR_2"/>
    <property type="match status" value="1"/>
</dbReference>
<reference evidence="5" key="1">
    <citation type="submission" date="2019-08" db="EMBL/GenBank/DDBJ databases">
        <authorList>
            <person name="Kucharzyk K."/>
            <person name="Murdoch R.W."/>
            <person name="Higgins S."/>
            <person name="Loffler F."/>
        </authorList>
    </citation>
    <scope>NUCLEOTIDE SEQUENCE</scope>
</reference>
<dbReference type="InterPro" id="IPR000835">
    <property type="entry name" value="HTH_MarR-typ"/>
</dbReference>
<evidence type="ECO:0000256" key="3">
    <source>
        <dbReference type="ARBA" id="ARBA00023163"/>
    </source>
</evidence>
<dbReference type="SMART" id="SM00347">
    <property type="entry name" value="HTH_MARR"/>
    <property type="match status" value="1"/>
</dbReference>
<accession>A0A645CXX1</accession>
<feature type="domain" description="HTH marR-type" evidence="4">
    <location>
        <begin position="23"/>
        <end position="158"/>
    </location>
</feature>
<dbReference type="PRINTS" id="PR00598">
    <property type="entry name" value="HTHMARR"/>
</dbReference>
<comment type="caution">
    <text evidence="5">The sequence shown here is derived from an EMBL/GenBank/DDBJ whole genome shotgun (WGS) entry which is preliminary data.</text>
</comment>
<dbReference type="SUPFAM" id="SSF46785">
    <property type="entry name" value="Winged helix' DNA-binding domain"/>
    <property type="match status" value="1"/>
</dbReference>
<dbReference type="Gene3D" id="1.10.10.10">
    <property type="entry name" value="Winged helix-like DNA-binding domain superfamily/Winged helix DNA-binding domain"/>
    <property type="match status" value="1"/>
</dbReference>
<dbReference type="EMBL" id="VSSQ01030984">
    <property type="protein sequence ID" value="MPM81713.1"/>
    <property type="molecule type" value="Genomic_DNA"/>
</dbReference>
<dbReference type="PROSITE" id="PS01117">
    <property type="entry name" value="HTH_MARR_1"/>
    <property type="match status" value="1"/>
</dbReference>
<evidence type="ECO:0000256" key="2">
    <source>
        <dbReference type="ARBA" id="ARBA00023125"/>
    </source>
</evidence>
<evidence type="ECO:0000259" key="4">
    <source>
        <dbReference type="PROSITE" id="PS50995"/>
    </source>
</evidence>
<dbReference type="GO" id="GO:0003700">
    <property type="term" value="F:DNA-binding transcription factor activity"/>
    <property type="evidence" value="ECO:0007669"/>
    <property type="project" value="InterPro"/>
</dbReference>
<dbReference type="GO" id="GO:0003677">
    <property type="term" value="F:DNA binding"/>
    <property type="evidence" value="ECO:0007669"/>
    <property type="project" value="UniProtKB-KW"/>
</dbReference>
<gene>
    <name evidence="5" type="ORF">SDC9_128770</name>
</gene>
<protein>
    <recommendedName>
        <fullName evidence="4">HTH marR-type domain-containing protein</fullName>
    </recommendedName>
</protein>
<organism evidence="5">
    <name type="scientific">bioreactor metagenome</name>
    <dbReference type="NCBI Taxonomy" id="1076179"/>
    <lineage>
        <taxon>unclassified sequences</taxon>
        <taxon>metagenomes</taxon>
        <taxon>ecological metagenomes</taxon>
    </lineage>
</organism>
<keyword evidence="1" id="KW-0805">Transcription regulation</keyword>
<dbReference type="GO" id="GO:0006950">
    <property type="term" value="P:response to stress"/>
    <property type="evidence" value="ECO:0007669"/>
    <property type="project" value="TreeGrafter"/>
</dbReference>
<dbReference type="InterPro" id="IPR039422">
    <property type="entry name" value="MarR/SlyA-like"/>
</dbReference>
<dbReference type="AlphaFoldDB" id="A0A645CXX1"/>